<evidence type="ECO:0000313" key="2">
    <source>
        <dbReference type="EMBL" id="CAH0372445.1"/>
    </source>
</evidence>
<dbReference type="EMBL" id="HBIW01014145">
    <property type="protein sequence ID" value="CAE0696720.1"/>
    <property type="molecule type" value="Transcribed_RNA"/>
</dbReference>
<evidence type="ECO:0000313" key="3">
    <source>
        <dbReference type="Proteomes" id="UP000789595"/>
    </source>
</evidence>
<evidence type="ECO:0000313" key="1">
    <source>
        <dbReference type="EMBL" id="CAE0696720.1"/>
    </source>
</evidence>
<name>A0A7S4E8S0_9STRA</name>
<organism evidence="1">
    <name type="scientific">Pelagomonas calceolata</name>
    <dbReference type="NCBI Taxonomy" id="35677"/>
    <lineage>
        <taxon>Eukaryota</taxon>
        <taxon>Sar</taxon>
        <taxon>Stramenopiles</taxon>
        <taxon>Ochrophyta</taxon>
        <taxon>Pelagophyceae</taxon>
        <taxon>Pelagomonadales</taxon>
        <taxon>Pelagomonadaceae</taxon>
        <taxon>Pelagomonas</taxon>
    </lineage>
</organism>
<reference evidence="2" key="2">
    <citation type="submission" date="2021-11" db="EMBL/GenBank/DDBJ databases">
        <authorList>
            <consortium name="Genoscope - CEA"/>
            <person name="William W."/>
        </authorList>
    </citation>
    <scope>NUCLEOTIDE SEQUENCE</scope>
</reference>
<dbReference type="Proteomes" id="UP000789595">
    <property type="component" value="Unassembled WGS sequence"/>
</dbReference>
<gene>
    <name evidence="1" type="ORF">PCAL00307_LOCUS12156</name>
    <name evidence="2" type="ORF">PECAL_3P24430</name>
</gene>
<sequence>MRLFPSFVTLATALDAEEAAWVARWRRPPQSKKHHWHRLAGPIDVSCTFRYRLGLTKDAVGAAGPALDLRFDQHQRWLSEPHAPESAAFAATPRLCASAANQEALDGAPAHVMVTSSLAYLFRLWPYFANHVRFAKRRRRRFFVWIGELPEGLATTIGGACRRSAQGHVLLDQGMLPRDLQRRVLKSIYFQRESAQTIYNSNHYNKMPAALAALDHPRVGGVFYGDLDSYYDGEGDDVAALHADPSVDYAAFTNSGPQHAFWNVKGCAFYARDAPLPKRLLEAWLRDRCGFKDQYPYWHSILVEGARAGCLAYDGEIYRMLSYEAMKKGAATYPSLDVAAGALRQKCPAFRFRPHKFARPLHRSVGPDAVVGFSYAAAGAVHAMNVSNVLANTPAGGDLLGALGLAGVDAAAYS</sequence>
<dbReference type="EMBL" id="CAKKNE010000003">
    <property type="protein sequence ID" value="CAH0372445.1"/>
    <property type="molecule type" value="Genomic_DNA"/>
</dbReference>
<keyword evidence="3" id="KW-1185">Reference proteome</keyword>
<dbReference type="AlphaFoldDB" id="A0A7S4E8S0"/>
<protein>
    <recommendedName>
        <fullName evidence="4">Nucleotide-diphospho-sugar transferase domain-containing protein</fullName>
    </recommendedName>
</protein>
<accession>A0A7S4E8S0</accession>
<proteinExistence type="predicted"/>
<dbReference type="OrthoDB" id="202096at2759"/>
<evidence type="ECO:0008006" key="4">
    <source>
        <dbReference type="Google" id="ProtNLM"/>
    </source>
</evidence>
<reference evidence="1" key="1">
    <citation type="submission" date="2021-01" db="EMBL/GenBank/DDBJ databases">
        <authorList>
            <person name="Corre E."/>
            <person name="Pelletier E."/>
            <person name="Niang G."/>
            <person name="Scheremetjew M."/>
            <person name="Finn R."/>
            <person name="Kale V."/>
            <person name="Holt S."/>
            <person name="Cochrane G."/>
            <person name="Meng A."/>
            <person name="Brown T."/>
            <person name="Cohen L."/>
        </authorList>
    </citation>
    <scope>NUCLEOTIDE SEQUENCE</scope>
    <source>
        <strain evidence="1">CCMP1756</strain>
    </source>
</reference>